<evidence type="ECO:0000313" key="2">
    <source>
        <dbReference type="Proteomes" id="UP000799118"/>
    </source>
</evidence>
<keyword evidence="2" id="KW-1185">Reference proteome</keyword>
<gene>
    <name evidence="1" type="ORF">BT96DRAFT_919389</name>
</gene>
<proteinExistence type="predicted"/>
<protein>
    <submittedName>
        <fullName evidence="1">Uncharacterized protein</fullName>
    </submittedName>
</protein>
<evidence type="ECO:0000313" key="1">
    <source>
        <dbReference type="EMBL" id="KAE9400544.1"/>
    </source>
</evidence>
<dbReference type="Proteomes" id="UP000799118">
    <property type="component" value="Unassembled WGS sequence"/>
</dbReference>
<organism evidence="1 2">
    <name type="scientific">Gymnopus androsaceus JB14</name>
    <dbReference type="NCBI Taxonomy" id="1447944"/>
    <lineage>
        <taxon>Eukaryota</taxon>
        <taxon>Fungi</taxon>
        <taxon>Dikarya</taxon>
        <taxon>Basidiomycota</taxon>
        <taxon>Agaricomycotina</taxon>
        <taxon>Agaricomycetes</taxon>
        <taxon>Agaricomycetidae</taxon>
        <taxon>Agaricales</taxon>
        <taxon>Marasmiineae</taxon>
        <taxon>Omphalotaceae</taxon>
        <taxon>Gymnopus</taxon>
    </lineage>
</organism>
<sequence>MSNTDVQRLVKSISSLLNELLLEIWDLVCAKEAKIAFFKRKESRIRRLFTVQVRASSSRIRVGIHVLARYYSFLS</sequence>
<feature type="non-terminal residue" evidence="1">
    <location>
        <position position="1"/>
    </location>
</feature>
<accession>A0A6A4HUF0</accession>
<dbReference type="AlphaFoldDB" id="A0A6A4HUF0"/>
<dbReference type="EMBL" id="ML769455">
    <property type="protein sequence ID" value="KAE9400544.1"/>
    <property type="molecule type" value="Genomic_DNA"/>
</dbReference>
<reference evidence="1" key="1">
    <citation type="journal article" date="2019" name="Environ. Microbiol.">
        <title>Fungal ecological strategies reflected in gene transcription - a case study of two litter decomposers.</title>
        <authorList>
            <person name="Barbi F."/>
            <person name="Kohler A."/>
            <person name="Barry K."/>
            <person name="Baskaran P."/>
            <person name="Daum C."/>
            <person name="Fauchery L."/>
            <person name="Ihrmark K."/>
            <person name="Kuo A."/>
            <person name="LaButti K."/>
            <person name="Lipzen A."/>
            <person name="Morin E."/>
            <person name="Grigoriev I.V."/>
            <person name="Henrissat B."/>
            <person name="Lindahl B."/>
            <person name="Martin F."/>
        </authorList>
    </citation>
    <scope>NUCLEOTIDE SEQUENCE</scope>
    <source>
        <strain evidence="1">JB14</strain>
    </source>
</reference>
<name>A0A6A4HUF0_9AGAR</name>